<evidence type="ECO:0000313" key="1">
    <source>
        <dbReference type="EMBL" id="KAI3817759.1"/>
    </source>
</evidence>
<name>A0ACB9JC56_9ASTR</name>
<gene>
    <name evidence="1" type="ORF">L1987_11557</name>
</gene>
<accession>A0ACB9JC56</accession>
<evidence type="ECO:0000313" key="2">
    <source>
        <dbReference type="Proteomes" id="UP001056120"/>
    </source>
</evidence>
<sequence>MAGSLRASKVEEFLDYNDDEKKGVKESSKSDQSDDDDFEMDEDDRKEFRKMIRQTLEMNPEVKEEVDPEEKRKMMQKLLADYPLVVDEDDPDWPEDADGRGFNFSQFFDKMTVKNVKKDNDDDDYDSDNEVNWQDIRAIKDITSAEWEETVFSDLSPLVVLVHNRYRRPKENEMVRDQLEKAIQLIWDCRIPSPRCVAIDAVVECDLVSTLGVSVFPELIFTKTGKILHREKEIRTADELSKIMAFFYYGGAKPACLNNSVVINDAIPGFTTKK</sequence>
<protein>
    <submittedName>
        <fullName evidence="1">Uncharacterized protein</fullName>
    </submittedName>
</protein>
<keyword evidence="2" id="KW-1185">Reference proteome</keyword>
<reference evidence="2" key="1">
    <citation type="journal article" date="2022" name="Mol. Ecol. Resour.">
        <title>The genomes of chicory, endive, great burdock and yacon provide insights into Asteraceae palaeo-polyploidization history and plant inulin production.</title>
        <authorList>
            <person name="Fan W."/>
            <person name="Wang S."/>
            <person name="Wang H."/>
            <person name="Wang A."/>
            <person name="Jiang F."/>
            <person name="Liu H."/>
            <person name="Zhao H."/>
            <person name="Xu D."/>
            <person name="Zhang Y."/>
        </authorList>
    </citation>
    <scope>NUCLEOTIDE SEQUENCE [LARGE SCALE GENOMIC DNA]</scope>
    <source>
        <strain evidence="2">cv. Yunnan</strain>
    </source>
</reference>
<proteinExistence type="predicted"/>
<dbReference type="Proteomes" id="UP001056120">
    <property type="component" value="Linkage Group LG04"/>
</dbReference>
<comment type="caution">
    <text evidence="1">The sequence shown here is derived from an EMBL/GenBank/DDBJ whole genome shotgun (WGS) entry which is preliminary data.</text>
</comment>
<organism evidence="1 2">
    <name type="scientific">Smallanthus sonchifolius</name>
    <dbReference type="NCBI Taxonomy" id="185202"/>
    <lineage>
        <taxon>Eukaryota</taxon>
        <taxon>Viridiplantae</taxon>
        <taxon>Streptophyta</taxon>
        <taxon>Embryophyta</taxon>
        <taxon>Tracheophyta</taxon>
        <taxon>Spermatophyta</taxon>
        <taxon>Magnoliopsida</taxon>
        <taxon>eudicotyledons</taxon>
        <taxon>Gunneridae</taxon>
        <taxon>Pentapetalae</taxon>
        <taxon>asterids</taxon>
        <taxon>campanulids</taxon>
        <taxon>Asterales</taxon>
        <taxon>Asteraceae</taxon>
        <taxon>Asteroideae</taxon>
        <taxon>Heliantheae alliance</taxon>
        <taxon>Millerieae</taxon>
        <taxon>Smallanthus</taxon>
    </lineage>
</organism>
<dbReference type="EMBL" id="CM042021">
    <property type="protein sequence ID" value="KAI3817759.1"/>
    <property type="molecule type" value="Genomic_DNA"/>
</dbReference>
<reference evidence="1 2" key="2">
    <citation type="journal article" date="2022" name="Mol. Ecol. Resour.">
        <title>The genomes of chicory, endive, great burdock and yacon provide insights into Asteraceae paleo-polyploidization history and plant inulin production.</title>
        <authorList>
            <person name="Fan W."/>
            <person name="Wang S."/>
            <person name="Wang H."/>
            <person name="Wang A."/>
            <person name="Jiang F."/>
            <person name="Liu H."/>
            <person name="Zhao H."/>
            <person name="Xu D."/>
            <person name="Zhang Y."/>
        </authorList>
    </citation>
    <scope>NUCLEOTIDE SEQUENCE [LARGE SCALE GENOMIC DNA]</scope>
    <source>
        <strain evidence="2">cv. Yunnan</strain>
        <tissue evidence="1">Leaves</tissue>
    </source>
</reference>